<organism evidence="1 2">
    <name type="scientific">Nonlabens ulvanivorans</name>
    <name type="common">Persicivirga ulvanivorans</name>
    <dbReference type="NCBI Taxonomy" id="906888"/>
    <lineage>
        <taxon>Bacteria</taxon>
        <taxon>Pseudomonadati</taxon>
        <taxon>Bacteroidota</taxon>
        <taxon>Flavobacteriia</taxon>
        <taxon>Flavobacteriales</taxon>
        <taxon>Flavobacteriaceae</taxon>
        <taxon>Nonlabens</taxon>
    </lineage>
</organism>
<accession>A0A081D9L9</accession>
<protein>
    <recommendedName>
        <fullName evidence="3">N-acetylmuramoyl-L-alanine amidase</fullName>
    </recommendedName>
</protein>
<dbReference type="InterPro" id="IPR036505">
    <property type="entry name" value="Amidase/PGRP_sf"/>
</dbReference>
<dbReference type="AlphaFoldDB" id="A0A081D9L9"/>
<gene>
    <name evidence="1" type="ORF">JCM19296_1207</name>
</gene>
<dbReference type="SUPFAM" id="SSF55846">
    <property type="entry name" value="N-acetylmuramoyl-L-alanine amidase-like"/>
    <property type="match status" value="1"/>
</dbReference>
<evidence type="ECO:0000313" key="2">
    <source>
        <dbReference type="Proteomes" id="UP000028980"/>
    </source>
</evidence>
<dbReference type="GO" id="GO:0008745">
    <property type="term" value="F:N-acetylmuramoyl-L-alanine amidase activity"/>
    <property type="evidence" value="ECO:0007669"/>
    <property type="project" value="InterPro"/>
</dbReference>
<name>A0A081D9L9_NONUL</name>
<dbReference type="Proteomes" id="UP000028980">
    <property type="component" value="Unassembled WGS sequence"/>
</dbReference>
<dbReference type="EMBL" id="BBLG01000002">
    <property type="protein sequence ID" value="GAK75615.1"/>
    <property type="molecule type" value="Genomic_DNA"/>
</dbReference>
<evidence type="ECO:0000313" key="1">
    <source>
        <dbReference type="EMBL" id="GAK75615.1"/>
    </source>
</evidence>
<evidence type="ECO:0008006" key="3">
    <source>
        <dbReference type="Google" id="ProtNLM"/>
    </source>
</evidence>
<proteinExistence type="predicted"/>
<reference evidence="1 2" key="1">
    <citation type="journal article" date="2014" name="Genome Announc.">
        <title>Draft Genome Sequences of Marine Flavobacterium Nonlabens Strains NR17, NR24, NR27, NR32, NR33, and Ara13.</title>
        <authorList>
            <person name="Nakanishi M."/>
            <person name="Meirelles P."/>
            <person name="Suzuki R."/>
            <person name="Takatani N."/>
            <person name="Mino S."/>
            <person name="Suda W."/>
            <person name="Oshima K."/>
            <person name="Hattori M."/>
            <person name="Ohkuma M."/>
            <person name="Hosokawa M."/>
            <person name="Miyashita K."/>
            <person name="Thompson F.L."/>
            <person name="Niwa A."/>
            <person name="Sawabe T."/>
            <person name="Sawabe T."/>
        </authorList>
    </citation>
    <scope>NUCLEOTIDE SEQUENCE [LARGE SCALE GENOMIC DNA]</scope>
    <source>
        <strain evidence="2">JCM19296</strain>
    </source>
</reference>
<dbReference type="GO" id="GO:0009253">
    <property type="term" value="P:peptidoglycan catabolic process"/>
    <property type="evidence" value="ECO:0007669"/>
    <property type="project" value="InterPro"/>
</dbReference>
<sequence>MQKVDYLIIQSTDTSEAKDFGKEIIINQHTLPKDKGGFGWNRPGIDYLVLQDGVLQTIISEESPTTTDLWGGISHGQNGITGIAKHIAYVGGRTLKEAWDKDTRTDEQKAALEAIVKFYILRFPDIIIAGFNEIPTKADEDSPGFEVAEWLRELDIPEHNIYKRK</sequence>
<comment type="caution">
    <text evidence="1">The sequence shown here is derived from an EMBL/GenBank/DDBJ whole genome shotgun (WGS) entry which is preliminary data.</text>
</comment>
<dbReference type="Gene3D" id="3.40.80.10">
    <property type="entry name" value="Peptidoglycan recognition protein-like"/>
    <property type="match status" value="1"/>
</dbReference>